<dbReference type="Proteomes" id="UP000231282">
    <property type="component" value="Unassembled WGS sequence"/>
</dbReference>
<sequence length="859" mass="97541">MNLEKLTTKAQEALVKAQSLAQERHQPNIDPLHLLKALLEDKEGIISIALSQEGINLNQLEEAVDREINQLPQTSGEAAANYASPTLNQVLNQTEKEASQLGDEYITGEHLFLALLEIDSSARHILDQFSIEKKKIKEIFNQQRQGQHADSPGAEGKYQALEKYTINLTQLAKEGKLDPVIGRSQEIRRLMEILSRRRKNNPALLGDPGVGKTAIVEGLAQRIVGGDVPELLKNKEILSLDLGAMLAGSKFRGEFEERLKTVIQTIERAGGHYILFIDEMHTLVGAGETSGTIDASNMLKPALARGTLHAIGATTINEYRQYIEKDAALERRFQPIYIDEPTSEDTLAILRGLKEKYQLHHGVRITDEALIAAIKLSQRYISDRFLPDKAIDLIDEAAAALSIEIQSVPQEIDELRRKITQLEIQATAIKKEPSSKNGKTQGLKKEIANLKEKLRGLEIKWKEQKEILEKIKTNRQKLEQLKTEEETAEREINLEKAAQIKYGEIPKTEKELKKNLAAWDKIPQNKRLVKQEIDEEEVAKVVSRWTHIPVTRLLVSEAKRLARLDKEIHKRFVNQEEAVQEVTNAIRRNRAGIGEQNRPIGIFLFLGPTGVGKTELARTLAYTLFNNEKSMVRIDMSEYQERHTVARLIGAPPGYIGYEEGGQLTEAVRRKPYSVILFDEIEKAHPDVFNLFLQIFDNGRLTDNQGRTVNFQNTIIIMTSNLGDDIIQTEENKKKLQDKIWQLVQKTFKPEFINRLDQIVLFEKLTKKQISQVVDLQIKRIQENLWDNRQLKIIVDESAKTLIAKLGYDPQFGARPLKRVIQTNILDKIALMIIEGKIKEGETIKVNGRKNQFSLKIKN</sequence>
<evidence type="ECO:0000256" key="9">
    <source>
        <dbReference type="SAM" id="Coils"/>
    </source>
</evidence>
<evidence type="ECO:0000259" key="10">
    <source>
        <dbReference type="PROSITE" id="PS51903"/>
    </source>
</evidence>
<dbReference type="InterPro" id="IPR003959">
    <property type="entry name" value="ATPase_AAA_core"/>
</dbReference>
<dbReference type="PROSITE" id="PS51903">
    <property type="entry name" value="CLP_R"/>
    <property type="match status" value="1"/>
</dbReference>
<dbReference type="PROSITE" id="PS00870">
    <property type="entry name" value="CLPAB_1"/>
    <property type="match status" value="1"/>
</dbReference>
<dbReference type="CDD" id="cd19499">
    <property type="entry name" value="RecA-like_ClpB_Hsp104-like"/>
    <property type="match status" value="1"/>
</dbReference>
<evidence type="ECO:0000256" key="1">
    <source>
        <dbReference type="ARBA" id="ARBA00008675"/>
    </source>
</evidence>
<protein>
    <submittedName>
        <fullName evidence="11">Type VI secretion system ATPase TssH</fullName>
    </submittedName>
</protein>
<evidence type="ECO:0000256" key="6">
    <source>
        <dbReference type="ARBA" id="ARBA00026057"/>
    </source>
</evidence>
<keyword evidence="9" id="KW-0175">Coiled coil</keyword>
<evidence type="ECO:0000256" key="3">
    <source>
        <dbReference type="ARBA" id="ARBA00022741"/>
    </source>
</evidence>
<dbReference type="SMART" id="SM00382">
    <property type="entry name" value="AAA"/>
    <property type="match status" value="2"/>
</dbReference>
<dbReference type="EMBL" id="PEZH01000036">
    <property type="protein sequence ID" value="PIS15079.1"/>
    <property type="molecule type" value="Genomic_DNA"/>
</dbReference>
<dbReference type="InterPro" id="IPR001270">
    <property type="entry name" value="ClpA/B"/>
</dbReference>
<dbReference type="InterPro" id="IPR018368">
    <property type="entry name" value="ClpA/B_CS1"/>
</dbReference>
<dbReference type="FunFam" id="3.40.50.300:FF:000010">
    <property type="entry name" value="Chaperone clpB 1, putative"/>
    <property type="match status" value="1"/>
</dbReference>
<keyword evidence="4 8" id="KW-0067">ATP-binding</keyword>
<dbReference type="InterPro" id="IPR019489">
    <property type="entry name" value="Clp_ATPase_C"/>
</dbReference>
<dbReference type="InterPro" id="IPR036628">
    <property type="entry name" value="Clp_N_dom_sf"/>
</dbReference>
<organism evidence="11 12">
    <name type="scientific">Candidatus Shapirobacteria bacterium CG09_land_8_20_14_0_10_38_17</name>
    <dbReference type="NCBI Taxonomy" id="1974884"/>
    <lineage>
        <taxon>Bacteria</taxon>
        <taxon>Candidatus Shapironibacteriota</taxon>
    </lineage>
</organism>
<feature type="domain" description="Clp R" evidence="10">
    <location>
        <begin position="3"/>
        <end position="146"/>
    </location>
</feature>
<dbReference type="GO" id="GO:0016887">
    <property type="term" value="F:ATP hydrolysis activity"/>
    <property type="evidence" value="ECO:0007669"/>
    <property type="project" value="InterPro"/>
</dbReference>
<dbReference type="GO" id="GO:0005737">
    <property type="term" value="C:cytoplasm"/>
    <property type="evidence" value="ECO:0007669"/>
    <property type="project" value="TreeGrafter"/>
</dbReference>
<name>A0A2H0WT47_9BACT</name>
<keyword evidence="3 8" id="KW-0547">Nucleotide-binding</keyword>
<evidence type="ECO:0000256" key="5">
    <source>
        <dbReference type="ARBA" id="ARBA00023186"/>
    </source>
</evidence>
<dbReference type="GO" id="GO:0005524">
    <property type="term" value="F:ATP binding"/>
    <property type="evidence" value="ECO:0007669"/>
    <property type="project" value="UniProtKB-KW"/>
</dbReference>
<gene>
    <name evidence="11" type="ORF">COT63_01875</name>
</gene>
<dbReference type="InterPro" id="IPR028299">
    <property type="entry name" value="ClpA/B_CS2"/>
</dbReference>
<dbReference type="Pfam" id="PF10431">
    <property type="entry name" value="ClpB_D2-small"/>
    <property type="match status" value="1"/>
</dbReference>
<comment type="similarity">
    <text evidence="1 8">Belongs to the ClpA/ClpB family.</text>
</comment>
<evidence type="ECO:0000313" key="12">
    <source>
        <dbReference type="Proteomes" id="UP000231282"/>
    </source>
</evidence>
<evidence type="ECO:0000256" key="4">
    <source>
        <dbReference type="ARBA" id="ARBA00022840"/>
    </source>
</evidence>
<dbReference type="Pfam" id="PF02861">
    <property type="entry name" value="Clp_N"/>
    <property type="match status" value="1"/>
</dbReference>
<keyword evidence="2 7" id="KW-0677">Repeat</keyword>
<comment type="subunit">
    <text evidence="6">Homohexamer. The oligomerization is ATP-dependent.</text>
</comment>
<dbReference type="AlphaFoldDB" id="A0A2H0WT47"/>
<dbReference type="Gene3D" id="3.40.50.300">
    <property type="entry name" value="P-loop containing nucleotide triphosphate hydrolases"/>
    <property type="match status" value="3"/>
</dbReference>
<dbReference type="SUPFAM" id="SSF81923">
    <property type="entry name" value="Double Clp-N motif"/>
    <property type="match status" value="1"/>
</dbReference>
<dbReference type="Pfam" id="PF07724">
    <property type="entry name" value="AAA_2"/>
    <property type="match status" value="1"/>
</dbReference>
<dbReference type="SMART" id="SM01086">
    <property type="entry name" value="ClpB_D2-small"/>
    <property type="match status" value="1"/>
</dbReference>
<dbReference type="Gene3D" id="1.10.8.60">
    <property type="match status" value="1"/>
</dbReference>
<dbReference type="FunFam" id="3.40.50.300:FF:000120">
    <property type="entry name" value="ATP-dependent chaperone ClpB"/>
    <property type="match status" value="1"/>
</dbReference>
<evidence type="ECO:0000256" key="8">
    <source>
        <dbReference type="RuleBase" id="RU004432"/>
    </source>
</evidence>
<dbReference type="Pfam" id="PF17871">
    <property type="entry name" value="AAA_lid_9"/>
    <property type="match status" value="1"/>
</dbReference>
<feature type="coiled-coil region" evidence="9">
    <location>
        <begin position="405"/>
        <end position="498"/>
    </location>
</feature>
<dbReference type="Pfam" id="PF00004">
    <property type="entry name" value="AAA"/>
    <property type="match status" value="1"/>
</dbReference>
<dbReference type="InterPro" id="IPR003593">
    <property type="entry name" value="AAA+_ATPase"/>
</dbReference>
<reference evidence="12" key="1">
    <citation type="submission" date="2017-09" db="EMBL/GenBank/DDBJ databases">
        <title>Depth-based differentiation of microbial function through sediment-hosted aquifers and enrichment of novel symbionts in the deep terrestrial subsurface.</title>
        <authorList>
            <person name="Probst A.J."/>
            <person name="Ladd B."/>
            <person name="Jarett J.K."/>
            <person name="Geller-Mcgrath D.E."/>
            <person name="Sieber C.M.K."/>
            <person name="Emerson J.B."/>
            <person name="Anantharaman K."/>
            <person name="Thomas B.C."/>
            <person name="Malmstrom R."/>
            <person name="Stieglmeier M."/>
            <person name="Klingl A."/>
            <person name="Woyke T."/>
            <person name="Ryan C.M."/>
            <person name="Banfield J.F."/>
        </authorList>
    </citation>
    <scope>NUCLEOTIDE SEQUENCE [LARGE SCALE GENOMIC DNA]</scope>
</reference>
<dbReference type="FunFam" id="3.40.50.300:FF:000025">
    <property type="entry name" value="ATP-dependent Clp protease subunit"/>
    <property type="match status" value="1"/>
</dbReference>
<keyword evidence="5 8" id="KW-0143">Chaperone</keyword>
<evidence type="ECO:0000313" key="11">
    <source>
        <dbReference type="EMBL" id="PIS15079.1"/>
    </source>
</evidence>
<dbReference type="GO" id="GO:0034605">
    <property type="term" value="P:cellular response to heat"/>
    <property type="evidence" value="ECO:0007669"/>
    <property type="project" value="TreeGrafter"/>
</dbReference>
<dbReference type="CDD" id="cd00009">
    <property type="entry name" value="AAA"/>
    <property type="match status" value="1"/>
</dbReference>
<evidence type="ECO:0000256" key="2">
    <source>
        <dbReference type="ARBA" id="ARBA00022737"/>
    </source>
</evidence>
<dbReference type="InterPro" id="IPR041546">
    <property type="entry name" value="ClpA/ClpB_AAA_lid"/>
</dbReference>
<dbReference type="SUPFAM" id="SSF52540">
    <property type="entry name" value="P-loop containing nucleoside triphosphate hydrolases"/>
    <property type="match status" value="2"/>
</dbReference>
<evidence type="ECO:0000256" key="7">
    <source>
        <dbReference type="PROSITE-ProRule" id="PRU01251"/>
    </source>
</evidence>
<dbReference type="PRINTS" id="PR00300">
    <property type="entry name" value="CLPPROTEASEA"/>
</dbReference>
<dbReference type="PANTHER" id="PTHR11638">
    <property type="entry name" value="ATP-DEPENDENT CLP PROTEASE"/>
    <property type="match status" value="1"/>
</dbReference>
<comment type="caution">
    <text evidence="11">The sequence shown here is derived from an EMBL/GenBank/DDBJ whole genome shotgun (WGS) entry which is preliminary data.</text>
</comment>
<proteinExistence type="inferred from homology"/>
<accession>A0A2H0WT47</accession>
<dbReference type="InterPro" id="IPR050130">
    <property type="entry name" value="ClpA_ClpB"/>
</dbReference>
<feature type="coiled-coil region" evidence="9">
    <location>
        <begin position="50"/>
        <end position="77"/>
    </location>
</feature>
<dbReference type="PANTHER" id="PTHR11638:SF18">
    <property type="entry name" value="HEAT SHOCK PROTEIN 104"/>
    <property type="match status" value="1"/>
</dbReference>
<dbReference type="PROSITE" id="PS00871">
    <property type="entry name" value="CLPAB_2"/>
    <property type="match status" value="1"/>
</dbReference>
<dbReference type="InterPro" id="IPR027417">
    <property type="entry name" value="P-loop_NTPase"/>
</dbReference>
<dbReference type="Gene3D" id="1.10.1780.10">
    <property type="entry name" value="Clp, N-terminal domain"/>
    <property type="match status" value="1"/>
</dbReference>
<dbReference type="InterPro" id="IPR004176">
    <property type="entry name" value="Clp_R_N"/>
</dbReference>